<organism evidence="1">
    <name type="scientific">marine metagenome</name>
    <dbReference type="NCBI Taxonomy" id="408172"/>
    <lineage>
        <taxon>unclassified sequences</taxon>
        <taxon>metagenomes</taxon>
        <taxon>ecological metagenomes</taxon>
    </lineage>
</organism>
<gene>
    <name evidence="1" type="ORF">METZ01_LOCUS137154</name>
</gene>
<protein>
    <submittedName>
        <fullName evidence="1">Uncharacterized protein</fullName>
    </submittedName>
</protein>
<name>A0A381Z506_9ZZZZ</name>
<accession>A0A381Z506</accession>
<proteinExistence type="predicted"/>
<sequence length="84" mass="9204">MLFHVTVDHSAESCPLVTNSPGKRMTAAGAEEAGVKLVFALGGRPQHRTVYVVDTDDIDKLYDFLSPALSWAKCDIMPVRELDV</sequence>
<dbReference type="AlphaFoldDB" id="A0A381Z506"/>
<reference evidence="1" key="1">
    <citation type="submission" date="2018-05" db="EMBL/GenBank/DDBJ databases">
        <authorList>
            <person name="Lanie J.A."/>
            <person name="Ng W.-L."/>
            <person name="Kazmierczak K.M."/>
            <person name="Andrzejewski T.M."/>
            <person name="Davidsen T.M."/>
            <person name="Wayne K.J."/>
            <person name="Tettelin H."/>
            <person name="Glass J.I."/>
            <person name="Rusch D."/>
            <person name="Podicherti R."/>
            <person name="Tsui H.-C.T."/>
            <person name="Winkler M.E."/>
        </authorList>
    </citation>
    <scope>NUCLEOTIDE SEQUENCE</scope>
</reference>
<evidence type="ECO:0000313" key="1">
    <source>
        <dbReference type="EMBL" id="SVA84300.1"/>
    </source>
</evidence>
<dbReference type="EMBL" id="UINC01019963">
    <property type="protein sequence ID" value="SVA84300.1"/>
    <property type="molecule type" value="Genomic_DNA"/>
</dbReference>